<dbReference type="SUPFAM" id="SSF54427">
    <property type="entry name" value="NTF2-like"/>
    <property type="match status" value="1"/>
</dbReference>
<dbReference type="Proteomes" id="UP000218810">
    <property type="component" value="Unassembled WGS sequence"/>
</dbReference>
<evidence type="ECO:0000259" key="1">
    <source>
        <dbReference type="Pfam" id="PF12680"/>
    </source>
</evidence>
<keyword evidence="3" id="KW-1185">Reference proteome</keyword>
<feature type="domain" description="SnoaL-like" evidence="1">
    <location>
        <begin position="15"/>
        <end position="114"/>
    </location>
</feature>
<dbReference type="InterPro" id="IPR037401">
    <property type="entry name" value="SnoaL-like"/>
</dbReference>
<reference evidence="3" key="1">
    <citation type="submission" date="2017-09" db="EMBL/GenBank/DDBJ databases">
        <authorList>
            <person name="Zhang Y."/>
            <person name="Huang X."/>
            <person name="Liu J."/>
            <person name="Lu L."/>
            <person name="Peng K."/>
        </authorList>
    </citation>
    <scope>NUCLEOTIDE SEQUENCE [LARGE SCALE GENOMIC DNA]</scope>
    <source>
        <strain evidence="3">S-XJ-1</strain>
    </source>
</reference>
<name>A0A2A2WMV7_9ACTN</name>
<dbReference type="Gene3D" id="3.10.450.50">
    <property type="match status" value="1"/>
</dbReference>
<protein>
    <recommendedName>
        <fullName evidence="1">SnoaL-like domain-containing protein</fullName>
    </recommendedName>
</protein>
<organism evidence="2 3">
    <name type="scientific">Dietzia natronolimnaea</name>
    <dbReference type="NCBI Taxonomy" id="161920"/>
    <lineage>
        <taxon>Bacteria</taxon>
        <taxon>Bacillati</taxon>
        <taxon>Actinomycetota</taxon>
        <taxon>Actinomycetes</taxon>
        <taxon>Mycobacteriales</taxon>
        <taxon>Dietziaceae</taxon>
        <taxon>Dietzia</taxon>
    </lineage>
</organism>
<evidence type="ECO:0000313" key="3">
    <source>
        <dbReference type="Proteomes" id="UP000218810"/>
    </source>
</evidence>
<gene>
    <name evidence="2" type="ORF">CEY15_13395</name>
</gene>
<dbReference type="AlphaFoldDB" id="A0A2A2WMV7"/>
<accession>A0A2A2WMV7</accession>
<dbReference type="EMBL" id="NTGA01000023">
    <property type="protein sequence ID" value="PAY22522.1"/>
    <property type="molecule type" value="Genomic_DNA"/>
</dbReference>
<dbReference type="InterPro" id="IPR032710">
    <property type="entry name" value="NTF2-like_dom_sf"/>
</dbReference>
<proteinExistence type="predicted"/>
<sequence length="129" mass="14174">MGQDGRRDDPAVVARALVESRFRGDVTTATSLCAPDIVMRIEGSYEAHGREGLANLIEFNHEVATNVRVEIHRIMVSGDTVAMSRTMFLDVDGQAIELGAGAFLTVRDGLVREWIDYLDMSELARALGH</sequence>
<evidence type="ECO:0000313" key="2">
    <source>
        <dbReference type="EMBL" id="PAY22522.1"/>
    </source>
</evidence>
<dbReference type="RefSeq" id="WP_017835307.1">
    <property type="nucleotide sequence ID" value="NZ_NTGA01000023.1"/>
</dbReference>
<comment type="caution">
    <text evidence="2">The sequence shown here is derived from an EMBL/GenBank/DDBJ whole genome shotgun (WGS) entry which is preliminary data.</text>
</comment>
<dbReference type="Pfam" id="PF12680">
    <property type="entry name" value="SnoaL_2"/>
    <property type="match status" value="1"/>
</dbReference>